<dbReference type="GO" id="GO:0005737">
    <property type="term" value="C:cytoplasm"/>
    <property type="evidence" value="ECO:0007669"/>
    <property type="project" value="UniProtKB-SubCell"/>
</dbReference>
<keyword evidence="8" id="KW-0378">Hydrolase</keyword>
<dbReference type="InterPro" id="IPR005944">
    <property type="entry name" value="Pro_iminopeptidase"/>
</dbReference>
<dbReference type="Gene3D" id="3.40.50.1820">
    <property type="entry name" value="alpha/beta hydrolase"/>
    <property type="match status" value="1"/>
</dbReference>
<dbReference type="EMBL" id="VSSQ01001842">
    <property type="protein sequence ID" value="MPM11531.1"/>
    <property type="molecule type" value="Genomic_DNA"/>
</dbReference>
<evidence type="ECO:0000256" key="8">
    <source>
        <dbReference type="ARBA" id="ARBA00022801"/>
    </source>
</evidence>
<comment type="similarity">
    <text evidence="3">Belongs to the peptidase S33 family.</text>
</comment>
<evidence type="ECO:0000256" key="4">
    <source>
        <dbReference type="ARBA" id="ARBA00012568"/>
    </source>
</evidence>
<dbReference type="PRINTS" id="PR00793">
    <property type="entry name" value="PROAMNOPTASE"/>
</dbReference>
<evidence type="ECO:0000259" key="10">
    <source>
        <dbReference type="Pfam" id="PF00561"/>
    </source>
</evidence>
<dbReference type="GO" id="GO:0004177">
    <property type="term" value="F:aminopeptidase activity"/>
    <property type="evidence" value="ECO:0007669"/>
    <property type="project" value="UniProtKB-KW"/>
</dbReference>
<accession>A0A644X6T7</accession>
<keyword evidence="7" id="KW-0645">Protease</keyword>
<keyword evidence="5" id="KW-0031">Aminopeptidase</keyword>
<feature type="domain" description="AB hydrolase-1" evidence="10">
    <location>
        <begin position="27"/>
        <end position="133"/>
    </location>
</feature>
<dbReference type="PANTHER" id="PTHR43722:SF1">
    <property type="entry name" value="PROLINE IMINOPEPTIDASE"/>
    <property type="match status" value="1"/>
</dbReference>
<dbReference type="InterPro" id="IPR000073">
    <property type="entry name" value="AB_hydrolase_1"/>
</dbReference>
<name>A0A644X6T7_9ZZZZ</name>
<dbReference type="InterPro" id="IPR029058">
    <property type="entry name" value="AB_hydrolase_fold"/>
</dbReference>
<dbReference type="Pfam" id="PF00561">
    <property type="entry name" value="Abhydrolase_1"/>
    <property type="match status" value="1"/>
</dbReference>
<evidence type="ECO:0000256" key="5">
    <source>
        <dbReference type="ARBA" id="ARBA00022438"/>
    </source>
</evidence>
<evidence type="ECO:0000313" key="11">
    <source>
        <dbReference type="EMBL" id="MPM11531.1"/>
    </source>
</evidence>
<sequence length="323" mass="36022">MLDQKQMVVLGGLPQKIHIKSENETNPVLLFLHGGPGVCNRHTIMKDHADLAKVFTMVAWDQRGSGGSYWGAKQETLTVDQLVEDASELVNWLCETFHKDKIFIIGGSWGSELGTYLAFRHPEKIAAYVGFGQVVNGAKNEEISFDFAMAEAVKAGDEKSVELLKKVGPPVMGVYKGGFDGMMAQRRVMMKYGGYSQSAKKRSYFRSFVIPVVLSGEYSLKDLIGLVKGYKYVLTHMWNAVGETDFPSTCTKFDVPYFVFDGVLDQNTPASLVQGWFDSIVAPQKELIWFEQSGHNPMGDEPARFKSLLIDRLTVIAKKEKNV</sequence>
<evidence type="ECO:0000256" key="3">
    <source>
        <dbReference type="ARBA" id="ARBA00010088"/>
    </source>
</evidence>
<dbReference type="AlphaFoldDB" id="A0A644X6T7"/>
<comment type="subcellular location">
    <subcellularLocation>
        <location evidence="2">Cytoplasm</location>
    </subcellularLocation>
</comment>
<dbReference type="InterPro" id="IPR002410">
    <property type="entry name" value="Peptidase_S33"/>
</dbReference>
<gene>
    <name evidence="11" type="ORF">SDC9_57877</name>
</gene>
<evidence type="ECO:0000256" key="2">
    <source>
        <dbReference type="ARBA" id="ARBA00004496"/>
    </source>
</evidence>
<evidence type="ECO:0000256" key="6">
    <source>
        <dbReference type="ARBA" id="ARBA00022490"/>
    </source>
</evidence>
<dbReference type="EC" id="3.4.11.5" evidence="4"/>
<comment type="caution">
    <text evidence="11">The sequence shown here is derived from an EMBL/GenBank/DDBJ whole genome shotgun (WGS) entry which is preliminary data.</text>
</comment>
<organism evidence="11">
    <name type="scientific">bioreactor metagenome</name>
    <dbReference type="NCBI Taxonomy" id="1076179"/>
    <lineage>
        <taxon>unclassified sequences</taxon>
        <taxon>metagenomes</taxon>
        <taxon>ecological metagenomes</taxon>
    </lineage>
</organism>
<dbReference type="SUPFAM" id="SSF53474">
    <property type="entry name" value="alpha/beta-Hydrolases"/>
    <property type="match status" value="1"/>
</dbReference>
<evidence type="ECO:0000256" key="9">
    <source>
        <dbReference type="ARBA" id="ARBA00029605"/>
    </source>
</evidence>
<comment type="catalytic activity">
    <reaction evidence="1">
        <text>Release of N-terminal proline from a peptide.</text>
        <dbReference type="EC" id="3.4.11.5"/>
    </reaction>
</comment>
<evidence type="ECO:0000256" key="7">
    <source>
        <dbReference type="ARBA" id="ARBA00022670"/>
    </source>
</evidence>
<proteinExistence type="inferred from homology"/>
<reference evidence="11" key="1">
    <citation type="submission" date="2019-08" db="EMBL/GenBank/DDBJ databases">
        <authorList>
            <person name="Kucharzyk K."/>
            <person name="Murdoch R.W."/>
            <person name="Higgins S."/>
            <person name="Loffler F."/>
        </authorList>
    </citation>
    <scope>NUCLEOTIDE SEQUENCE</scope>
</reference>
<dbReference type="GO" id="GO:0006508">
    <property type="term" value="P:proteolysis"/>
    <property type="evidence" value="ECO:0007669"/>
    <property type="project" value="UniProtKB-KW"/>
</dbReference>
<dbReference type="PANTHER" id="PTHR43722">
    <property type="entry name" value="PROLINE IMINOPEPTIDASE"/>
    <property type="match status" value="1"/>
</dbReference>
<keyword evidence="6" id="KW-0963">Cytoplasm</keyword>
<protein>
    <recommendedName>
        <fullName evidence="4">prolyl aminopeptidase</fullName>
        <ecNumber evidence="4">3.4.11.5</ecNumber>
    </recommendedName>
    <alternativeName>
        <fullName evidence="9">Prolyl aminopeptidase</fullName>
    </alternativeName>
</protein>
<evidence type="ECO:0000256" key="1">
    <source>
        <dbReference type="ARBA" id="ARBA00001585"/>
    </source>
</evidence>